<feature type="region of interest" description="Disordered" evidence="2">
    <location>
        <begin position="1"/>
        <end position="60"/>
    </location>
</feature>
<reference evidence="4 5" key="1">
    <citation type="submission" date="2021-02" db="EMBL/GenBank/DDBJ databases">
        <title>Plant Genome Project.</title>
        <authorList>
            <person name="Zhang R.-G."/>
        </authorList>
    </citation>
    <scope>NUCLEOTIDE SEQUENCE [LARGE SCALE GENOMIC DNA]</scope>
    <source>
        <tissue evidence="4">Leaves</tissue>
    </source>
</reference>
<dbReference type="SUPFAM" id="SSF57756">
    <property type="entry name" value="Retrovirus zinc finger-like domains"/>
    <property type="match status" value="1"/>
</dbReference>
<evidence type="ECO:0000313" key="4">
    <source>
        <dbReference type="EMBL" id="KAH7570775.1"/>
    </source>
</evidence>
<sequence>MASIPRPRPQKRSWSDSSQGGSSKSSRIGRQSTWSGSQRSSAGLQSSQASVKPAIGTRGITESMRNMPLCNRCGRNHTGKCRHGITGCFRCGQEGHFMKDCPQAELASTSKLENRSIATRQTSGGRGQQRGFQFIGPSSSGQPSRGTSRSGLPKGQLGRTRTQAKVFTVT</sequence>
<evidence type="ECO:0000256" key="1">
    <source>
        <dbReference type="PROSITE-ProRule" id="PRU00047"/>
    </source>
</evidence>
<feature type="compositionally biased region" description="Polar residues" evidence="2">
    <location>
        <begin position="33"/>
        <end position="50"/>
    </location>
</feature>
<feature type="domain" description="CCHC-type" evidence="3">
    <location>
        <begin position="88"/>
        <end position="103"/>
    </location>
</feature>
<keyword evidence="1" id="KW-0863">Zinc-finger</keyword>
<keyword evidence="1" id="KW-0479">Metal-binding</keyword>
<name>A0ABQ8I2F7_9ROSI</name>
<organism evidence="4 5">
    <name type="scientific">Xanthoceras sorbifolium</name>
    <dbReference type="NCBI Taxonomy" id="99658"/>
    <lineage>
        <taxon>Eukaryota</taxon>
        <taxon>Viridiplantae</taxon>
        <taxon>Streptophyta</taxon>
        <taxon>Embryophyta</taxon>
        <taxon>Tracheophyta</taxon>
        <taxon>Spermatophyta</taxon>
        <taxon>Magnoliopsida</taxon>
        <taxon>eudicotyledons</taxon>
        <taxon>Gunneridae</taxon>
        <taxon>Pentapetalae</taxon>
        <taxon>rosids</taxon>
        <taxon>malvids</taxon>
        <taxon>Sapindales</taxon>
        <taxon>Sapindaceae</taxon>
        <taxon>Xanthoceroideae</taxon>
        <taxon>Xanthoceras</taxon>
    </lineage>
</organism>
<keyword evidence="5" id="KW-1185">Reference proteome</keyword>
<feature type="compositionally biased region" description="Polar residues" evidence="2">
    <location>
        <begin position="159"/>
        <end position="170"/>
    </location>
</feature>
<dbReference type="PROSITE" id="PS50158">
    <property type="entry name" value="ZF_CCHC"/>
    <property type="match status" value="1"/>
</dbReference>
<dbReference type="EMBL" id="JAFEMO010000005">
    <property type="protein sequence ID" value="KAH7570775.1"/>
    <property type="molecule type" value="Genomic_DNA"/>
</dbReference>
<feature type="region of interest" description="Disordered" evidence="2">
    <location>
        <begin position="120"/>
        <end position="170"/>
    </location>
</feature>
<dbReference type="InterPro" id="IPR001878">
    <property type="entry name" value="Znf_CCHC"/>
</dbReference>
<accession>A0ABQ8I2F7</accession>
<comment type="caution">
    <text evidence="4">The sequence shown here is derived from an EMBL/GenBank/DDBJ whole genome shotgun (WGS) entry which is preliminary data.</text>
</comment>
<feature type="compositionally biased region" description="Polar residues" evidence="2">
    <location>
        <begin position="136"/>
        <end position="150"/>
    </location>
</feature>
<dbReference type="InterPro" id="IPR036875">
    <property type="entry name" value="Znf_CCHC_sf"/>
</dbReference>
<dbReference type="SMART" id="SM00343">
    <property type="entry name" value="ZnF_C2HC"/>
    <property type="match status" value="1"/>
</dbReference>
<dbReference type="Pfam" id="PF00098">
    <property type="entry name" value="zf-CCHC"/>
    <property type="match status" value="1"/>
</dbReference>
<evidence type="ECO:0000259" key="3">
    <source>
        <dbReference type="PROSITE" id="PS50158"/>
    </source>
</evidence>
<protein>
    <recommendedName>
        <fullName evidence="3">CCHC-type domain-containing protein</fullName>
    </recommendedName>
</protein>
<feature type="compositionally biased region" description="Low complexity" evidence="2">
    <location>
        <begin position="120"/>
        <end position="134"/>
    </location>
</feature>
<evidence type="ECO:0000256" key="2">
    <source>
        <dbReference type="SAM" id="MobiDB-lite"/>
    </source>
</evidence>
<evidence type="ECO:0000313" key="5">
    <source>
        <dbReference type="Proteomes" id="UP000827721"/>
    </source>
</evidence>
<feature type="compositionally biased region" description="Low complexity" evidence="2">
    <location>
        <begin position="15"/>
        <end position="32"/>
    </location>
</feature>
<dbReference type="Gene3D" id="4.10.60.10">
    <property type="entry name" value="Zinc finger, CCHC-type"/>
    <property type="match status" value="1"/>
</dbReference>
<gene>
    <name evidence="4" type="ORF">JRO89_XS05G0186100</name>
</gene>
<keyword evidence="1" id="KW-0862">Zinc</keyword>
<proteinExistence type="predicted"/>
<dbReference type="Proteomes" id="UP000827721">
    <property type="component" value="Unassembled WGS sequence"/>
</dbReference>